<dbReference type="PANTHER" id="PTHR10357">
    <property type="entry name" value="ALPHA-AMYLASE FAMILY MEMBER"/>
    <property type="match status" value="1"/>
</dbReference>
<name>A0AAP3BG77_9BACT</name>
<dbReference type="AlphaFoldDB" id="A0AAP3BG77"/>
<evidence type="ECO:0000313" key="3">
    <source>
        <dbReference type="Proteomes" id="UP001209344"/>
    </source>
</evidence>
<reference evidence="2" key="1">
    <citation type="submission" date="2022-11" db="EMBL/GenBank/DDBJ databases">
        <title>Genomic repertoires linked with pathogenic potency of arthritogenic Prevotella copri isolated from the gut of rheumatoid arthritis patients.</title>
        <authorList>
            <person name="Nii T."/>
            <person name="Maeda Y."/>
            <person name="Motooka D."/>
            <person name="Naito M."/>
            <person name="Matsumoto Y."/>
            <person name="Ogawa T."/>
            <person name="Oguro-Igashira E."/>
            <person name="Kishikawa T."/>
            <person name="Yamashita M."/>
            <person name="Koizumi S."/>
            <person name="Kurakawa T."/>
            <person name="Okumura R."/>
            <person name="Kayama H."/>
            <person name="Murakami M."/>
            <person name="Sakaguchi T."/>
            <person name="Das B."/>
            <person name="Nakamura S."/>
            <person name="Okada Y."/>
            <person name="Kumanogoh A."/>
            <person name="Takeda K."/>
        </authorList>
    </citation>
    <scope>NUCLEOTIDE SEQUENCE</scope>
    <source>
        <strain evidence="2">F3-75</strain>
    </source>
</reference>
<dbReference type="SUPFAM" id="SSF51445">
    <property type="entry name" value="(Trans)glycosidases"/>
    <property type="match status" value="1"/>
</dbReference>
<accession>A0AAP3BG77</accession>
<evidence type="ECO:0000259" key="1">
    <source>
        <dbReference type="SMART" id="SM00642"/>
    </source>
</evidence>
<dbReference type="PANTHER" id="PTHR10357:SF199">
    <property type="entry name" value="ALPHA AMYLASE CATALYTIC REGION"/>
    <property type="match status" value="1"/>
</dbReference>
<protein>
    <submittedName>
        <fullName evidence="2">Alpha-amylase family glycosyl hydrolase</fullName>
    </submittedName>
</protein>
<proteinExistence type="predicted"/>
<feature type="domain" description="Glycosyl hydrolase family 13 catalytic" evidence="1">
    <location>
        <begin position="8"/>
        <end position="344"/>
    </location>
</feature>
<comment type="caution">
    <text evidence="2">The sequence shown here is derived from an EMBL/GenBank/DDBJ whole genome shotgun (WGS) entry which is preliminary data.</text>
</comment>
<evidence type="ECO:0000313" key="2">
    <source>
        <dbReference type="EMBL" id="MCW4129451.1"/>
    </source>
</evidence>
<dbReference type="EMBL" id="JAPDVK010000004">
    <property type="protein sequence ID" value="MCW4129451.1"/>
    <property type="molecule type" value="Genomic_DNA"/>
</dbReference>
<dbReference type="RefSeq" id="WP_264966937.1">
    <property type="nucleotide sequence ID" value="NZ_JAPDVK010000004.1"/>
</dbReference>
<sequence length="348" mass="40821">MKQERIYHILIDRFFPMRDEDAKGNFKGGCIKSIIEHLDYIQGLGMSGIMLTPFYKTAAYHGYHIVDFEQVDSHFGTKADMKELVKEVHKRGMVIVADFVANHCHKSCAFFADGKHKDWFCFYKDGSYKCFAGIGALPVFNTKNHEVVEYFTERVLNLCELGFDAIRFDHATGPCYAFWKHLQRTVKLQYPHVRLIGEVWGKMDFKPQCRVRYFINKLRYDAQEAKQLEYSNVFDGILDFEYQHLLCKAVHTGKTIVRNQKLHEEVRLHLARYPTGFQLWLFLDNHDLNRFLFECGGNKALLKEGVAFSKQWDMPYLMFYGTEKELTNENSIFDGTPYADERVRMCLK</sequence>
<keyword evidence="2" id="KW-0378">Hydrolase</keyword>
<dbReference type="Gene3D" id="3.20.20.80">
    <property type="entry name" value="Glycosidases"/>
    <property type="match status" value="1"/>
</dbReference>
<dbReference type="GO" id="GO:0016787">
    <property type="term" value="F:hydrolase activity"/>
    <property type="evidence" value="ECO:0007669"/>
    <property type="project" value="UniProtKB-KW"/>
</dbReference>
<dbReference type="InterPro" id="IPR045857">
    <property type="entry name" value="O16G_dom_2"/>
</dbReference>
<dbReference type="GO" id="GO:0005975">
    <property type="term" value="P:carbohydrate metabolic process"/>
    <property type="evidence" value="ECO:0007669"/>
    <property type="project" value="InterPro"/>
</dbReference>
<dbReference type="SMART" id="SM00642">
    <property type="entry name" value="Aamy"/>
    <property type="match status" value="1"/>
</dbReference>
<dbReference type="Gene3D" id="3.90.400.10">
    <property type="entry name" value="Oligo-1,6-glucosidase, Domain 2"/>
    <property type="match status" value="1"/>
</dbReference>
<dbReference type="Pfam" id="PF00128">
    <property type="entry name" value="Alpha-amylase"/>
    <property type="match status" value="1"/>
</dbReference>
<dbReference type="InterPro" id="IPR017853">
    <property type="entry name" value="GH"/>
</dbReference>
<organism evidence="2 3">
    <name type="scientific">Segatella copri</name>
    <dbReference type="NCBI Taxonomy" id="165179"/>
    <lineage>
        <taxon>Bacteria</taxon>
        <taxon>Pseudomonadati</taxon>
        <taxon>Bacteroidota</taxon>
        <taxon>Bacteroidia</taxon>
        <taxon>Bacteroidales</taxon>
        <taxon>Prevotellaceae</taxon>
        <taxon>Segatella</taxon>
    </lineage>
</organism>
<gene>
    <name evidence="2" type="ORF">ONT16_14620</name>
</gene>
<dbReference type="Proteomes" id="UP001209344">
    <property type="component" value="Unassembled WGS sequence"/>
</dbReference>
<dbReference type="InterPro" id="IPR006047">
    <property type="entry name" value="GH13_cat_dom"/>
</dbReference>